<dbReference type="EC" id="3.2.1.3" evidence="3"/>
<evidence type="ECO:0000256" key="4">
    <source>
        <dbReference type="ARBA" id="ARBA00022801"/>
    </source>
</evidence>
<keyword evidence="6" id="KW-0326">Glycosidase</keyword>
<dbReference type="InterPro" id="IPR012341">
    <property type="entry name" value="6hp_glycosidase-like_sf"/>
</dbReference>
<dbReference type="Pfam" id="PF00723">
    <property type="entry name" value="Glyco_hydro_15"/>
    <property type="match status" value="1"/>
</dbReference>
<dbReference type="EMBL" id="FUXL01000001">
    <property type="protein sequence ID" value="SJZ53840.1"/>
    <property type="molecule type" value="Genomic_DNA"/>
</dbReference>
<evidence type="ECO:0000256" key="5">
    <source>
        <dbReference type="ARBA" id="ARBA00023277"/>
    </source>
</evidence>
<dbReference type="PANTHER" id="PTHR31616:SF9">
    <property type="entry name" value="GLUCOAMYLASE, INTRACELLULAR SPORULATION-SPECIFIC"/>
    <property type="match status" value="1"/>
</dbReference>
<proteinExistence type="inferred from homology"/>
<dbReference type="STRING" id="1365950.SAMN05428963_101212"/>
<dbReference type="RefSeq" id="WP_165690747.1">
    <property type="nucleotide sequence ID" value="NZ_FUXL01000001.1"/>
</dbReference>
<evidence type="ECO:0000256" key="7">
    <source>
        <dbReference type="ARBA" id="ARBA00023326"/>
    </source>
</evidence>
<sequence length="473" mass="52582">MDRAQGGIEDWITRQKAVSEAALRGAISREDLTHERKGFGVTIRPRRGSVLASPVSAHYDPDPDYFFHWFRDSAVIMEALRVSEEISSANALFADFIRFNDDLRHLNGAEAPSREASTAPEFQQYLRPPSDLAAVHGEDVSREARVNADGTLDFTRWARPQKDGPAARALTLARWWDRIGPDIRPTALDLIVEDLHAIRSHLDEPSYDIWEEELGDHYYTDLLQCAALKVAAVLFTKLGEPGSAACDEAAERLEDKLARYVCDEGWYHSRLPTSGTDERKCLDMATIFAVLHSDFDDGRHSVLDPSVQATFLRLEDHFAMAYPINKEGPGALAPAMGRYPGDHYFSGGAYYFSTFAAAEFHFTLALATSLGARLPITLANRPFLLRCLGEDLVAADCAVVRPSPEVSERFLHRGDAFLKTARAFTPPSGELSEQFDQTDGRQTSAKDLAWSHAAFLTATHRREQARAAARNEG</sequence>
<organism evidence="9 10">
    <name type="scientific">Consotaella salsifontis</name>
    <dbReference type="NCBI Taxonomy" id="1365950"/>
    <lineage>
        <taxon>Bacteria</taxon>
        <taxon>Pseudomonadati</taxon>
        <taxon>Pseudomonadota</taxon>
        <taxon>Alphaproteobacteria</taxon>
        <taxon>Hyphomicrobiales</taxon>
        <taxon>Aurantimonadaceae</taxon>
        <taxon>Consotaella</taxon>
    </lineage>
</organism>
<evidence type="ECO:0000256" key="6">
    <source>
        <dbReference type="ARBA" id="ARBA00023295"/>
    </source>
</evidence>
<dbReference type="Gene3D" id="1.50.10.10">
    <property type="match status" value="1"/>
</dbReference>
<evidence type="ECO:0000256" key="3">
    <source>
        <dbReference type="ARBA" id="ARBA00012593"/>
    </source>
</evidence>
<dbReference type="GO" id="GO:0004339">
    <property type="term" value="F:glucan 1,4-alpha-glucosidase activity"/>
    <property type="evidence" value="ECO:0007669"/>
    <property type="project" value="UniProtKB-EC"/>
</dbReference>
<evidence type="ECO:0000256" key="2">
    <source>
        <dbReference type="ARBA" id="ARBA00006188"/>
    </source>
</evidence>
<evidence type="ECO:0000259" key="8">
    <source>
        <dbReference type="Pfam" id="PF00723"/>
    </source>
</evidence>
<keyword evidence="7" id="KW-0624">Polysaccharide degradation</keyword>
<comment type="catalytic activity">
    <reaction evidence="1">
        <text>Hydrolysis of terminal (1-&gt;4)-linked alpha-D-glucose residues successively from non-reducing ends of the chains with release of beta-D-glucose.</text>
        <dbReference type="EC" id="3.2.1.3"/>
    </reaction>
</comment>
<dbReference type="SUPFAM" id="SSF48208">
    <property type="entry name" value="Six-hairpin glycosidases"/>
    <property type="match status" value="1"/>
</dbReference>
<comment type="similarity">
    <text evidence="2">Belongs to the glycosyl hydrolase 15 family.</text>
</comment>
<evidence type="ECO:0000313" key="9">
    <source>
        <dbReference type="EMBL" id="SJZ53840.1"/>
    </source>
</evidence>
<keyword evidence="10" id="KW-1185">Reference proteome</keyword>
<dbReference type="InterPro" id="IPR000165">
    <property type="entry name" value="Glucoamylase"/>
</dbReference>
<dbReference type="InterPro" id="IPR011613">
    <property type="entry name" value="GH15-like"/>
</dbReference>
<name>A0A1T4LGQ4_9HYPH</name>
<keyword evidence="5" id="KW-0119">Carbohydrate metabolism</keyword>
<evidence type="ECO:0000313" key="10">
    <source>
        <dbReference type="Proteomes" id="UP000190135"/>
    </source>
</evidence>
<keyword evidence="4" id="KW-0378">Hydrolase</keyword>
<gene>
    <name evidence="9" type="ORF">SAMN05428963_101212</name>
</gene>
<dbReference type="GO" id="GO:0000272">
    <property type="term" value="P:polysaccharide catabolic process"/>
    <property type="evidence" value="ECO:0007669"/>
    <property type="project" value="UniProtKB-KW"/>
</dbReference>
<dbReference type="AlphaFoldDB" id="A0A1T4LGQ4"/>
<dbReference type="Proteomes" id="UP000190135">
    <property type="component" value="Unassembled WGS sequence"/>
</dbReference>
<dbReference type="PRINTS" id="PR00736">
    <property type="entry name" value="GLHYDRLASE15"/>
</dbReference>
<feature type="domain" description="GH15-like" evidence="8">
    <location>
        <begin position="45"/>
        <end position="459"/>
    </location>
</feature>
<reference evidence="10" key="1">
    <citation type="submission" date="2017-02" db="EMBL/GenBank/DDBJ databases">
        <authorList>
            <person name="Varghese N."/>
            <person name="Submissions S."/>
        </authorList>
    </citation>
    <scope>NUCLEOTIDE SEQUENCE [LARGE SCALE GENOMIC DNA]</scope>
    <source>
        <strain evidence="10">USBA 369</strain>
    </source>
</reference>
<protein>
    <recommendedName>
        <fullName evidence="3">glucan 1,4-alpha-glucosidase</fullName>
        <ecNumber evidence="3">3.2.1.3</ecNumber>
    </recommendedName>
</protein>
<evidence type="ECO:0000256" key="1">
    <source>
        <dbReference type="ARBA" id="ARBA00001863"/>
    </source>
</evidence>
<accession>A0A1T4LGQ4</accession>
<dbReference type="PANTHER" id="PTHR31616">
    <property type="entry name" value="TREHALASE"/>
    <property type="match status" value="1"/>
</dbReference>
<dbReference type="InterPro" id="IPR008928">
    <property type="entry name" value="6-hairpin_glycosidase_sf"/>
</dbReference>